<dbReference type="InterPro" id="IPR000782">
    <property type="entry name" value="FAS1_domain"/>
</dbReference>
<dbReference type="EMBL" id="GG663746">
    <property type="protein sequence ID" value="EEH53223.1"/>
    <property type="molecule type" value="Genomic_DNA"/>
</dbReference>
<feature type="region of interest" description="Disordered" evidence="1">
    <location>
        <begin position="925"/>
        <end position="1010"/>
    </location>
</feature>
<feature type="region of interest" description="Disordered" evidence="1">
    <location>
        <begin position="1034"/>
        <end position="1068"/>
    </location>
</feature>
<feature type="compositionally biased region" description="Polar residues" evidence="1">
    <location>
        <begin position="829"/>
        <end position="841"/>
    </location>
</feature>
<keyword evidence="4" id="KW-1185">Reference proteome</keyword>
<feature type="region of interest" description="Disordered" evidence="1">
    <location>
        <begin position="825"/>
        <end position="883"/>
    </location>
</feature>
<feature type="compositionally biased region" description="Acidic residues" evidence="1">
    <location>
        <begin position="92"/>
        <end position="114"/>
    </location>
</feature>
<proteinExistence type="predicted"/>
<dbReference type="eggNOG" id="ENOG502QRPA">
    <property type="taxonomic scope" value="Eukaryota"/>
</dbReference>
<feature type="compositionally biased region" description="Low complexity" evidence="1">
    <location>
        <begin position="1415"/>
        <end position="1428"/>
    </location>
</feature>
<dbReference type="PANTHER" id="PTHR48125:SF12">
    <property type="entry name" value="AT HOOK TRANSCRIPTION FACTOR FAMILY-RELATED"/>
    <property type="match status" value="1"/>
</dbReference>
<dbReference type="OMA" id="WGEMEMA"/>
<feature type="compositionally biased region" description="Acidic residues" evidence="1">
    <location>
        <begin position="240"/>
        <end position="252"/>
    </location>
</feature>
<evidence type="ECO:0000313" key="3">
    <source>
        <dbReference type="EMBL" id="EEH53223.1"/>
    </source>
</evidence>
<feature type="compositionally biased region" description="Basic and acidic residues" evidence="1">
    <location>
        <begin position="487"/>
        <end position="505"/>
    </location>
</feature>
<feature type="compositionally biased region" description="Low complexity" evidence="1">
    <location>
        <begin position="115"/>
        <end position="135"/>
    </location>
</feature>
<sequence length="1676" mass="181285">MADDESNEPSPPCVAMPPDWDPAFDLLPGNVVDDEAYCVRALLELVDEVVALEATREELVVDPDGEDWWRDPEAVEAAGAVTMLVEDEVAAIEREEEEEEEATTTEMARDEDESSSAANAIASELVARVADAAAETAEEEEEDGDEEDGEVESAPRRSDPAHLEPLPEPDDDDDDAVRISPRSNDSDAGDDEELTGALDEMHRAMDAAGMNVDDVEGVDELTRTAMTTARDMMAQGGADGAEDAPDAYDDDDDARKRNEEEEEEEEEPSFRDSLVGDDDDDAASLVESTGEVGGDDARDGGAAREAADDAEGSVAGSVSGGAGARGGDDVRRTDTGADVLTIHHPDPDDDEDDEDDEDDLGIYDDDDDDDENDSHDGLDGLDGGMDEEDFIAFGGARLAKAPAAAAGNVYRPSPVKPSRDDGHARGHGHGHDDEPEPEPEPGAQDSSPEPTADELYGEGEYVHARRPPPPPPAAPRPAAKRKSAAVRRLERLGLKPRSPDTELVERSSSSFPSFDDFRLASPSPGAGGAQGGYRPPSRGFGRRKGVDVSLLSDGEDDDGDAFGFGAGAGVARSRRDDHRDEREQELARERETALREREMLRLRDQEARWRRERREREERALRQERQRLEDLRRELQEIELRKRRQEAFDARGREEEMELRAIRLENKKMLRRVEQSRIAAARPPARRARTPLHDRGDPFGGGMDRGHVLGGIDLRRGRISNANANANSNHPGGRRGGGGPYKSKFQRAAERDDGAARERRRREEHAAWEKSERQRAYSEMVSRRHKPHVSERAKLELVARADLPRPGFEESLGSPAHVLRRVLSHAGPHTNSSARRGSRVSQVKRERAHAERRAERRADDAARARRRERAANARPPSHYPGYGYKDSAAAAAAAAARTRNRAAYRFLAPPDPAFDYYALDERPVGAAGKNHSSYDVDYDPVRYSDDDDERDPWEALASPGDYDHDHDDGDGGAIDFDGDGRVSPVKSGPHPPRRSASFLPWTRPNLGERDSSPRALLKRAFAARFPLRIARHREASSHFSPRAAAPPPTRARDETAASGPSPPLAMPRSSVSRVAPALLALALFAGDVLAADAAVYYGRHRGWGGATVVRRTTVVRRPTYGRGVAVVGRRGLLQDDDEYDASYEAPDVEDDVLDAAALAPAPAPASAAVAADGCLTVLDVVETRPELSALRDALASLPNIRAAMDDASRTDTFFAPTNDAIDGLTRWGGFVERAKGIDEMLGDVSLKALIIAYHAVPGVAYDAATLAELGASGASFVPSSRALVPIRPRRRGVDNYLDTGLARILAAGDVVDDDAGGGSSAAEPLVVDEHEGNVFIKGIGSEAKVLTADVATCGGGFVHLIDAVLLPIDGDGVLDEFQQRRVKAIRDRARAIAETRRAARTEDEDDVDEDEDDAGTAAAPAAAPAAAGRRGRGGGRSLLQAARVDVEGVLESVGAMVNEIQRVVETADEDDVRKIVDAVGEMVEDVRETVDDADAADAPAPAARRRALKQLDDADADLEMLMPEVPDEWGEMEMAPAPAPAPEMMTRRRRALKQVDVDVESPMEEVDEWGEMDGMAPAPAPTPTRRRALKQYDLDDYEMPDLDGDLAGMAPTPAPAPAPARRRRRRLLQRATLTDVGGAIQTAGEDLVARVGDLIAEATDEDVMDGMAPAPAPMMA</sequence>
<feature type="compositionally biased region" description="Basic and acidic residues" evidence="1">
    <location>
        <begin position="326"/>
        <end position="346"/>
    </location>
</feature>
<feature type="region of interest" description="Disordered" evidence="1">
    <location>
        <begin position="92"/>
        <end position="387"/>
    </location>
</feature>
<protein>
    <submittedName>
        <fullName evidence="3">Predicted protein</fullName>
    </submittedName>
</protein>
<feature type="compositionally biased region" description="Basic and acidic residues" evidence="1">
    <location>
        <begin position="417"/>
        <end position="432"/>
    </location>
</feature>
<feature type="compositionally biased region" description="Low complexity" evidence="1">
    <location>
        <begin position="507"/>
        <end position="524"/>
    </location>
</feature>
<feature type="compositionally biased region" description="Basic and acidic residues" evidence="1">
    <location>
        <begin position="573"/>
        <end position="590"/>
    </location>
</feature>
<gene>
    <name evidence="3" type="ORF">MICPUCDRAFT_48578</name>
</gene>
<reference evidence="3 4" key="1">
    <citation type="journal article" date="2009" name="Science">
        <title>Green evolution and dynamic adaptations revealed by genomes of the marine picoeukaryotes Micromonas.</title>
        <authorList>
            <person name="Worden A.Z."/>
            <person name="Lee J.H."/>
            <person name="Mock T."/>
            <person name="Rouze P."/>
            <person name="Simmons M.P."/>
            <person name="Aerts A.L."/>
            <person name="Allen A.E."/>
            <person name="Cuvelier M.L."/>
            <person name="Derelle E."/>
            <person name="Everett M.V."/>
            <person name="Foulon E."/>
            <person name="Grimwood J."/>
            <person name="Gundlach H."/>
            <person name="Henrissat B."/>
            <person name="Napoli C."/>
            <person name="McDonald S.M."/>
            <person name="Parker M.S."/>
            <person name="Rombauts S."/>
            <person name="Salamov A."/>
            <person name="Von Dassow P."/>
            <person name="Badger J.H."/>
            <person name="Coutinho P.M."/>
            <person name="Demir E."/>
            <person name="Dubchak I."/>
            <person name="Gentemann C."/>
            <person name="Eikrem W."/>
            <person name="Gready J.E."/>
            <person name="John U."/>
            <person name="Lanier W."/>
            <person name="Lindquist E.A."/>
            <person name="Lucas S."/>
            <person name="Mayer K.F."/>
            <person name="Moreau H."/>
            <person name="Not F."/>
            <person name="Otillar R."/>
            <person name="Panaud O."/>
            <person name="Pangilinan J."/>
            <person name="Paulsen I."/>
            <person name="Piegu B."/>
            <person name="Poliakov A."/>
            <person name="Robbens S."/>
            <person name="Schmutz J."/>
            <person name="Toulza E."/>
            <person name="Wyss T."/>
            <person name="Zelensky A."/>
            <person name="Zhou K."/>
            <person name="Armbrust E.V."/>
            <person name="Bhattacharya D."/>
            <person name="Goodenough U.W."/>
            <person name="Van de Peer Y."/>
            <person name="Grigoriev I.V."/>
        </authorList>
    </citation>
    <scope>NUCLEOTIDE SEQUENCE [LARGE SCALE GENOMIC DNA]</scope>
    <source>
        <strain evidence="3 4">CCMP1545</strain>
    </source>
</reference>
<dbReference type="Gene3D" id="2.30.180.10">
    <property type="entry name" value="FAS1 domain"/>
    <property type="match status" value="1"/>
</dbReference>
<feature type="compositionally biased region" description="Acidic residues" evidence="1">
    <location>
        <begin position="1402"/>
        <end position="1414"/>
    </location>
</feature>
<feature type="compositionally biased region" description="Acidic residues" evidence="1">
    <location>
        <begin position="136"/>
        <end position="151"/>
    </location>
</feature>
<feature type="region of interest" description="Disordered" evidence="1">
    <location>
        <begin position="1394"/>
        <end position="1434"/>
    </location>
</feature>
<dbReference type="InterPro" id="IPR036378">
    <property type="entry name" value="FAS1_dom_sf"/>
</dbReference>
<feature type="region of interest" description="Disordered" evidence="1">
    <location>
        <begin position="400"/>
        <end position="590"/>
    </location>
</feature>
<organism evidence="4">
    <name type="scientific">Micromonas pusilla (strain CCMP1545)</name>
    <name type="common">Picoplanktonic green alga</name>
    <dbReference type="NCBI Taxonomy" id="564608"/>
    <lineage>
        <taxon>Eukaryota</taxon>
        <taxon>Viridiplantae</taxon>
        <taxon>Chlorophyta</taxon>
        <taxon>Mamiellophyceae</taxon>
        <taxon>Mamiellales</taxon>
        <taxon>Mamiellaceae</taxon>
        <taxon>Micromonas</taxon>
    </lineage>
</organism>
<feature type="compositionally biased region" description="Basic and acidic residues" evidence="1">
    <location>
        <begin position="153"/>
        <end position="162"/>
    </location>
</feature>
<dbReference type="RefSeq" id="XP_003062404.1">
    <property type="nucleotide sequence ID" value="XM_003062358.1"/>
</dbReference>
<feature type="region of interest" description="Disordered" evidence="1">
    <location>
        <begin position="722"/>
        <end position="788"/>
    </location>
</feature>
<feature type="region of interest" description="Disordered" evidence="1">
    <location>
        <begin position="679"/>
        <end position="704"/>
    </location>
</feature>
<feature type="compositionally biased region" description="Low complexity" evidence="1">
    <location>
        <begin position="223"/>
        <end position="236"/>
    </location>
</feature>
<name>C1N3N2_MICPC</name>
<feature type="compositionally biased region" description="Basic and acidic residues" evidence="1">
    <location>
        <begin position="747"/>
        <end position="776"/>
    </location>
</feature>
<feature type="compositionally biased region" description="Acidic residues" evidence="1">
    <location>
        <begin position="347"/>
        <end position="373"/>
    </location>
</feature>
<evidence type="ECO:0000259" key="2">
    <source>
        <dbReference type="PROSITE" id="PS50213"/>
    </source>
</evidence>
<evidence type="ECO:0000256" key="1">
    <source>
        <dbReference type="SAM" id="MobiDB-lite"/>
    </source>
</evidence>
<feature type="domain" description="FAS1" evidence="2">
    <location>
        <begin position="1174"/>
        <end position="1365"/>
    </location>
</feature>
<dbReference type="PANTHER" id="PTHR48125">
    <property type="entry name" value="LP07818P1"/>
    <property type="match status" value="1"/>
</dbReference>
<dbReference type="KEGG" id="mpp:MICPUCDRAFT_48578"/>
<dbReference type="SUPFAM" id="SSF82153">
    <property type="entry name" value="FAS1 domain"/>
    <property type="match status" value="1"/>
</dbReference>
<dbReference type="GeneID" id="9687844"/>
<accession>C1N3N2</accession>
<dbReference type="STRING" id="564608.C1N3N2"/>
<feature type="compositionally biased region" description="Basic and acidic residues" evidence="1">
    <location>
        <begin position="843"/>
        <end position="863"/>
    </location>
</feature>
<evidence type="ECO:0000313" key="4">
    <source>
        <dbReference type="Proteomes" id="UP000001876"/>
    </source>
</evidence>
<dbReference type="PROSITE" id="PS50213">
    <property type="entry name" value="FAS1"/>
    <property type="match status" value="1"/>
</dbReference>
<dbReference type="Proteomes" id="UP000001876">
    <property type="component" value="Unassembled WGS sequence"/>
</dbReference>
<feature type="compositionally biased region" description="Basic and acidic residues" evidence="1">
    <location>
        <begin position="295"/>
        <end position="307"/>
    </location>
</feature>